<gene>
    <name evidence="1" type="ORF">TanjilG_08608</name>
</gene>
<proteinExistence type="predicted"/>
<dbReference type="EMBL" id="CM007363">
    <property type="protein sequence ID" value="OIW15121.1"/>
    <property type="molecule type" value="Genomic_DNA"/>
</dbReference>
<reference evidence="1 2" key="1">
    <citation type="journal article" date="2017" name="Plant Biotechnol. J.">
        <title>A comprehensive draft genome sequence for lupin (Lupinus angustifolius), an emerging health food: insights into plant-microbe interactions and legume evolution.</title>
        <authorList>
            <person name="Hane J.K."/>
            <person name="Ming Y."/>
            <person name="Kamphuis L.G."/>
            <person name="Nelson M.N."/>
            <person name="Garg G."/>
            <person name="Atkins C.A."/>
            <person name="Bayer P.E."/>
            <person name="Bravo A."/>
            <person name="Bringans S."/>
            <person name="Cannon S."/>
            <person name="Edwards D."/>
            <person name="Foley R."/>
            <person name="Gao L.L."/>
            <person name="Harrison M.J."/>
            <person name="Huang W."/>
            <person name="Hurgobin B."/>
            <person name="Li S."/>
            <person name="Liu C.W."/>
            <person name="McGrath A."/>
            <person name="Morahan G."/>
            <person name="Murray J."/>
            <person name="Weller J."/>
            <person name="Jian J."/>
            <person name="Singh K.B."/>
        </authorList>
    </citation>
    <scope>NUCLEOTIDE SEQUENCE [LARGE SCALE GENOMIC DNA]</scope>
    <source>
        <strain evidence="2">cv. Tanjil</strain>
        <tissue evidence="1">Whole plant</tissue>
    </source>
</reference>
<protein>
    <submittedName>
        <fullName evidence="1">Uncharacterized protein</fullName>
    </submittedName>
</protein>
<organism evidence="1 2">
    <name type="scientific">Lupinus angustifolius</name>
    <name type="common">Narrow-leaved blue lupine</name>
    <dbReference type="NCBI Taxonomy" id="3871"/>
    <lineage>
        <taxon>Eukaryota</taxon>
        <taxon>Viridiplantae</taxon>
        <taxon>Streptophyta</taxon>
        <taxon>Embryophyta</taxon>
        <taxon>Tracheophyta</taxon>
        <taxon>Spermatophyta</taxon>
        <taxon>Magnoliopsida</taxon>
        <taxon>eudicotyledons</taxon>
        <taxon>Gunneridae</taxon>
        <taxon>Pentapetalae</taxon>
        <taxon>rosids</taxon>
        <taxon>fabids</taxon>
        <taxon>Fabales</taxon>
        <taxon>Fabaceae</taxon>
        <taxon>Papilionoideae</taxon>
        <taxon>50 kb inversion clade</taxon>
        <taxon>genistoids sensu lato</taxon>
        <taxon>core genistoids</taxon>
        <taxon>Genisteae</taxon>
        <taxon>Lupinus</taxon>
    </lineage>
</organism>
<evidence type="ECO:0000313" key="1">
    <source>
        <dbReference type="EMBL" id="OIW15121.1"/>
    </source>
</evidence>
<accession>A0A4P1RPP8</accession>
<dbReference type="AlphaFoldDB" id="A0A4P1RPP8"/>
<name>A0A4P1RPP8_LUPAN</name>
<evidence type="ECO:0000313" key="2">
    <source>
        <dbReference type="Proteomes" id="UP000188354"/>
    </source>
</evidence>
<sequence length="65" mass="7728">MLLGYNTIELEKRTKTEEKAFFSSTLQQFQSFTKKKRTSTKSRIVIHHFICNIKDFLITIFTIIL</sequence>
<dbReference type="Proteomes" id="UP000188354">
    <property type="component" value="Chromosome LG03"/>
</dbReference>
<dbReference type="Gramene" id="OIW15121">
    <property type="protein sequence ID" value="OIW15121"/>
    <property type="gene ID" value="TanjilG_08608"/>
</dbReference>
<keyword evidence="2" id="KW-1185">Reference proteome</keyword>